<gene>
    <name evidence="1" type="ORF">DFH94DRAFT_850809</name>
</gene>
<evidence type="ECO:0000313" key="2">
    <source>
        <dbReference type="Proteomes" id="UP000759537"/>
    </source>
</evidence>
<keyword evidence="2" id="KW-1185">Reference proteome</keyword>
<dbReference type="OrthoDB" id="10018982at2759"/>
<dbReference type="Gene3D" id="2.40.320.10">
    <property type="entry name" value="Hypothetical Protein Pfu-838710-001"/>
    <property type="match status" value="1"/>
</dbReference>
<name>A0A9P5N2X7_9AGAM</name>
<dbReference type="AlphaFoldDB" id="A0A9P5N2X7"/>
<protein>
    <recommendedName>
        <fullName evidence="3">Mediator complex subunit 18</fullName>
    </recommendedName>
</protein>
<evidence type="ECO:0000313" key="1">
    <source>
        <dbReference type="EMBL" id="KAF8484856.1"/>
    </source>
</evidence>
<reference evidence="1" key="1">
    <citation type="submission" date="2019-10" db="EMBL/GenBank/DDBJ databases">
        <authorList>
            <consortium name="DOE Joint Genome Institute"/>
            <person name="Kuo A."/>
            <person name="Miyauchi S."/>
            <person name="Kiss E."/>
            <person name="Drula E."/>
            <person name="Kohler A."/>
            <person name="Sanchez-Garcia M."/>
            <person name="Andreopoulos B."/>
            <person name="Barry K.W."/>
            <person name="Bonito G."/>
            <person name="Buee M."/>
            <person name="Carver A."/>
            <person name="Chen C."/>
            <person name="Cichocki N."/>
            <person name="Clum A."/>
            <person name="Culley D."/>
            <person name="Crous P.W."/>
            <person name="Fauchery L."/>
            <person name="Girlanda M."/>
            <person name="Hayes R."/>
            <person name="Keri Z."/>
            <person name="LaButti K."/>
            <person name="Lipzen A."/>
            <person name="Lombard V."/>
            <person name="Magnuson J."/>
            <person name="Maillard F."/>
            <person name="Morin E."/>
            <person name="Murat C."/>
            <person name="Nolan M."/>
            <person name="Ohm R."/>
            <person name="Pangilinan J."/>
            <person name="Pereira M."/>
            <person name="Perotto S."/>
            <person name="Peter M."/>
            <person name="Riley R."/>
            <person name="Sitrit Y."/>
            <person name="Stielow B."/>
            <person name="Szollosi G."/>
            <person name="Zifcakova L."/>
            <person name="Stursova M."/>
            <person name="Spatafora J.W."/>
            <person name="Tedersoo L."/>
            <person name="Vaario L.-M."/>
            <person name="Yamada A."/>
            <person name="Yan M."/>
            <person name="Wang P."/>
            <person name="Xu J."/>
            <person name="Bruns T."/>
            <person name="Baldrian P."/>
            <person name="Vilgalys R."/>
            <person name="Henrissat B."/>
            <person name="Grigoriev I.V."/>
            <person name="Hibbett D."/>
            <person name="Nagy L.G."/>
            <person name="Martin F.M."/>
        </authorList>
    </citation>
    <scope>NUCLEOTIDE SEQUENCE</scope>
    <source>
        <strain evidence="1">Prilba</strain>
    </source>
</reference>
<proteinExistence type="predicted"/>
<evidence type="ECO:0008006" key="3">
    <source>
        <dbReference type="Google" id="ProtNLM"/>
    </source>
</evidence>
<dbReference type="Proteomes" id="UP000759537">
    <property type="component" value="Unassembled WGS sequence"/>
</dbReference>
<comment type="caution">
    <text evidence="1">The sequence shown here is derived from an EMBL/GenBank/DDBJ whole genome shotgun (WGS) entry which is preliminary data.</text>
</comment>
<organism evidence="1 2">
    <name type="scientific">Russula ochroleuca</name>
    <dbReference type="NCBI Taxonomy" id="152965"/>
    <lineage>
        <taxon>Eukaryota</taxon>
        <taxon>Fungi</taxon>
        <taxon>Dikarya</taxon>
        <taxon>Basidiomycota</taxon>
        <taxon>Agaricomycotina</taxon>
        <taxon>Agaricomycetes</taxon>
        <taxon>Russulales</taxon>
        <taxon>Russulaceae</taxon>
        <taxon>Russula</taxon>
    </lineage>
</organism>
<accession>A0A9P5N2X7</accession>
<sequence>MTSHSYEVALYGKFLKGDLKPILNRIALHSESAHQMHSREVIFDPPDAALQREANQEPALLRATKELLEPDAKWILYSHWKPESARTHPEATVRPWATVRVVGDALSFACALAKEPKYLNGAMSFVVDGWSFKSSRKSRHVVYALHYLGTEQPNVIKVDPNTQQPIPAHEDTPWHVVVKTANPVRGTQDVPLSQHIEAVLEVQALMKGLLDLRRQDA</sequence>
<dbReference type="EMBL" id="WHVB01000003">
    <property type="protein sequence ID" value="KAF8484856.1"/>
    <property type="molecule type" value="Genomic_DNA"/>
</dbReference>
<reference evidence="1" key="2">
    <citation type="journal article" date="2020" name="Nat. Commun.">
        <title>Large-scale genome sequencing of mycorrhizal fungi provides insights into the early evolution of symbiotic traits.</title>
        <authorList>
            <person name="Miyauchi S."/>
            <person name="Kiss E."/>
            <person name="Kuo A."/>
            <person name="Drula E."/>
            <person name="Kohler A."/>
            <person name="Sanchez-Garcia M."/>
            <person name="Morin E."/>
            <person name="Andreopoulos B."/>
            <person name="Barry K.W."/>
            <person name="Bonito G."/>
            <person name="Buee M."/>
            <person name="Carver A."/>
            <person name="Chen C."/>
            <person name="Cichocki N."/>
            <person name="Clum A."/>
            <person name="Culley D."/>
            <person name="Crous P.W."/>
            <person name="Fauchery L."/>
            <person name="Girlanda M."/>
            <person name="Hayes R.D."/>
            <person name="Keri Z."/>
            <person name="LaButti K."/>
            <person name="Lipzen A."/>
            <person name="Lombard V."/>
            <person name="Magnuson J."/>
            <person name="Maillard F."/>
            <person name="Murat C."/>
            <person name="Nolan M."/>
            <person name="Ohm R.A."/>
            <person name="Pangilinan J."/>
            <person name="Pereira M.F."/>
            <person name="Perotto S."/>
            <person name="Peter M."/>
            <person name="Pfister S."/>
            <person name="Riley R."/>
            <person name="Sitrit Y."/>
            <person name="Stielow J.B."/>
            <person name="Szollosi G."/>
            <person name="Zifcakova L."/>
            <person name="Stursova M."/>
            <person name="Spatafora J.W."/>
            <person name="Tedersoo L."/>
            <person name="Vaario L.M."/>
            <person name="Yamada A."/>
            <person name="Yan M."/>
            <person name="Wang P."/>
            <person name="Xu J."/>
            <person name="Bruns T."/>
            <person name="Baldrian P."/>
            <person name="Vilgalys R."/>
            <person name="Dunand C."/>
            <person name="Henrissat B."/>
            <person name="Grigoriev I.V."/>
            <person name="Hibbett D."/>
            <person name="Nagy L.G."/>
            <person name="Martin F.M."/>
        </authorList>
    </citation>
    <scope>NUCLEOTIDE SEQUENCE</scope>
    <source>
        <strain evidence="1">Prilba</strain>
    </source>
</reference>